<evidence type="ECO:0000256" key="12">
    <source>
        <dbReference type="HAMAP-Rule" id="MF_01916"/>
    </source>
</evidence>
<reference evidence="15" key="1">
    <citation type="submission" date="2023-05" db="EMBL/GenBank/DDBJ databases">
        <title>Cataloging the Phylogenetic Diversity of Human Bladder Bacteria.</title>
        <authorList>
            <person name="Du J."/>
        </authorList>
    </citation>
    <scope>NUCLEOTIDE SEQUENCE</scope>
    <source>
        <strain evidence="15">UMB9226</strain>
    </source>
</reference>
<dbReference type="GO" id="GO:0008808">
    <property type="term" value="F:cardiolipin synthase activity"/>
    <property type="evidence" value="ECO:0007669"/>
    <property type="project" value="UniProtKB-UniRule"/>
</dbReference>
<dbReference type="AlphaFoldDB" id="A0AAW6XL50"/>
<keyword evidence="4 12" id="KW-0808">Transferase</keyword>
<evidence type="ECO:0000256" key="9">
    <source>
        <dbReference type="ARBA" id="ARBA00023136"/>
    </source>
</evidence>
<name>A0AAW6XL50_9LACO</name>
<keyword evidence="7 12" id="KW-1133">Transmembrane helix</keyword>
<dbReference type="EC" id="2.7.8.-" evidence="12 13"/>
<keyword evidence="9 12" id="KW-0472">Membrane</keyword>
<dbReference type="InterPro" id="IPR022924">
    <property type="entry name" value="Cardiolipin_synthase"/>
</dbReference>
<comment type="subcellular location">
    <subcellularLocation>
        <location evidence="1 12">Cell membrane</location>
        <topology evidence="1 12">Multi-pass membrane protein</topology>
    </subcellularLocation>
</comment>
<dbReference type="Pfam" id="PF13091">
    <property type="entry name" value="PLDc_2"/>
    <property type="match status" value="2"/>
</dbReference>
<evidence type="ECO:0000256" key="2">
    <source>
        <dbReference type="ARBA" id="ARBA00022475"/>
    </source>
</evidence>
<keyword evidence="5 12" id="KW-0812">Transmembrane</keyword>
<feature type="domain" description="PLD phosphodiesterase" evidence="14">
    <location>
        <begin position="409"/>
        <end position="436"/>
    </location>
</feature>
<comment type="function">
    <text evidence="12">Catalyzes the reversible phosphatidyl group transfer from one phosphatidylglycerol molecule to another to form cardiolipin (CL) (diphosphatidylglycerol) and glycerol.</text>
</comment>
<keyword evidence="10 12" id="KW-0594">Phospholipid biosynthesis</keyword>
<proteinExistence type="inferred from homology"/>
<dbReference type="SUPFAM" id="SSF56024">
    <property type="entry name" value="Phospholipase D/nuclease"/>
    <property type="match status" value="2"/>
</dbReference>
<protein>
    <recommendedName>
        <fullName evidence="12 13">Cardiolipin synthase</fullName>
        <shortName evidence="12">CL synthase</shortName>
        <ecNumber evidence="12 13">2.7.8.-</ecNumber>
    </recommendedName>
</protein>
<keyword evidence="6" id="KW-0677">Repeat</keyword>
<feature type="active site" evidence="12">
    <location>
        <position position="230"/>
    </location>
</feature>
<feature type="transmembrane region" description="Helical" evidence="12">
    <location>
        <begin position="37"/>
        <end position="58"/>
    </location>
</feature>
<keyword evidence="3 12" id="KW-0444">Lipid biosynthesis</keyword>
<keyword evidence="11 12" id="KW-1208">Phospholipid metabolism</keyword>
<evidence type="ECO:0000256" key="10">
    <source>
        <dbReference type="ARBA" id="ARBA00023209"/>
    </source>
</evidence>
<evidence type="ECO:0000256" key="13">
    <source>
        <dbReference type="NCBIfam" id="TIGR04265"/>
    </source>
</evidence>
<dbReference type="InterPro" id="IPR025202">
    <property type="entry name" value="PLD-like_dom"/>
</dbReference>
<accession>A0AAW6XL50</accession>
<evidence type="ECO:0000256" key="5">
    <source>
        <dbReference type="ARBA" id="ARBA00022692"/>
    </source>
</evidence>
<evidence type="ECO:0000313" key="15">
    <source>
        <dbReference type="EMBL" id="MDK6503498.1"/>
    </source>
</evidence>
<evidence type="ECO:0000313" key="16">
    <source>
        <dbReference type="Proteomes" id="UP001230300"/>
    </source>
</evidence>
<dbReference type="Proteomes" id="UP001230300">
    <property type="component" value="Unassembled WGS sequence"/>
</dbReference>
<dbReference type="HAMAP" id="MF_01916">
    <property type="entry name" value="Cardiolipin_synth_Cls"/>
    <property type="match status" value="1"/>
</dbReference>
<dbReference type="InterPro" id="IPR030874">
    <property type="entry name" value="Cardiolipin_synth_Firmi"/>
</dbReference>
<comment type="caution">
    <text evidence="12">Lacks conserved residue(s) required for the propagation of feature annotation.</text>
</comment>
<dbReference type="GO" id="GO:0005886">
    <property type="term" value="C:plasma membrane"/>
    <property type="evidence" value="ECO:0007669"/>
    <property type="project" value="UniProtKB-SubCell"/>
</dbReference>
<comment type="similarity">
    <text evidence="12">Belongs to the phospholipase D family. Cardiolipin synthase subfamily.</text>
</comment>
<evidence type="ECO:0000256" key="11">
    <source>
        <dbReference type="ARBA" id="ARBA00023264"/>
    </source>
</evidence>
<dbReference type="InterPro" id="IPR001736">
    <property type="entry name" value="PLipase_D/transphosphatidylase"/>
</dbReference>
<dbReference type="PROSITE" id="PS50035">
    <property type="entry name" value="PLD"/>
    <property type="match status" value="2"/>
</dbReference>
<dbReference type="InterPro" id="IPR027379">
    <property type="entry name" value="CLS_N"/>
</dbReference>
<dbReference type="RefSeq" id="WP_101887286.1">
    <property type="nucleotide sequence ID" value="NZ_JASOGN010000057.1"/>
</dbReference>
<comment type="catalytic activity">
    <reaction evidence="12">
        <text>2 a 1,2-diacyl-sn-glycero-3-phospho-(1'-sn-glycerol) = a cardiolipin + glycerol</text>
        <dbReference type="Rhea" id="RHEA:31451"/>
        <dbReference type="ChEBI" id="CHEBI:17754"/>
        <dbReference type="ChEBI" id="CHEBI:62237"/>
        <dbReference type="ChEBI" id="CHEBI:64716"/>
    </reaction>
</comment>
<feature type="active site" evidence="12">
    <location>
        <position position="228"/>
    </location>
</feature>
<dbReference type="Pfam" id="PF13396">
    <property type="entry name" value="PLDc_N"/>
    <property type="match status" value="1"/>
</dbReference>
<dbReference type="SMART" id="SM00155">
    <property type="entry name" value="PLDc"/>
    <property type="match status" value="2"/>
</dbReference>
<evidence type="ECO:0000256" key="1">
    <source>
        <dbReference type="ARBA" id="ARBA00004651"/>
    </source>
</evidence>
<dbReference type="Gene3D" id="3.30.870.10">
    <property type="entry name" value="Endonuclease Chain A"/>
    <property type="match status" value="2"/>
</dbReference>
<feature type="active site" evidence="12">
    <location>
        <position position="416"/>
    </location>
</feature>
<evidence type="ECO:0000256" key="6">
    <source>
        <dbReference type="ARBA" id="ARBA00022737"/>
    </source>
</evidence>
<evidence type="ECO:0000256" key="4">
    <source>
        <dbReference type="ARBA" id="ARBA00022679"/>
    </source>
</evidence>
<evidence type="ECO:0000256" key="3">
    <source>
        <dbReference type="ARBA" id="ARBA00022516"/>
    </source>
</evidence>
<feature type="transmembrane region" description="Helical" evidence="12">
    <location>
        <begin position="487"/>
        <end position="510"/>
    </location>
</feature>
<evidence type="ECO:0000259" key="14">
    <source>
        <dbReference type="PROSITE" id="PS50035"/>
    </source>
</evidence>
<feature type="transmembrane region" description="Helical" evidence="12">
    <location>
        <begin position="12"/>
        <end position="31"/>
    </location>
</feature>
<evidence type="ECO:0000256" key="8">
    <source>
        <dbReference type="ARBA" id="ARBA00023098"/>
    </source>
</evidence>
<dbReference type="PANTHER" id="PTHR21248:SF22">
    <property type="entry name" value="PHOSPHOLIPASE D"/>
    <property type="match status" value="1"/>
</dbReference>
<feature type="domain" description="PLD phosphodiesterase" evidence="14">
    <location>
        <begin position="223"/>
        <end position="250"/>
    </location>
</feature>
<feature type="active site" evidence="12">
    <location>
        <position position="235"/>
    </location>
</feature>
<feature type="active site" evidence="12">
    <location>
        <position position="414"/>
    </location>
</feature>
<dbReference type="PANTHER" id="PTHR21248">
    <property type="entry name" value="CARDIOLIPIN SYNTHASE"/>
    <property type="match status" value="1"/>
</dbReference>
<dbReference type="CDD" id="cd09110">
    <property type="entry name" value="PLDc_CLS_1"/>
    <property type="match status" value="1"/>
</dbReference>
<dbReference type="NCBIfam" id="TIGR04265">
    <property type="entry name" value="bac_cardiolipin"/>
    <property type="match status" value="1"/>
</dbReference>
<comment type="caution">
    <text evidence="15">The sequence shown here is derived from an EMBL/GenBank/DDBJ whole genome shotgun (WGS) entry which is preliminary data.</text>
</comment>
<evidence type="ECO:0000256" key="7">
    <source>
        <dbReference type="ARBA" id="ARBA00022989"/>
    </source>
</evidence>
<keyword evidence="2 12" id="KW-1003">Cell membrane</keyword>
<dbReference type="EMBL" id="JASOGN010000057">
    <property type="protein sequence ID" value="MDK6503498.1"/>
    <property type="molecule type" value="Genomic_DNA"/>
</dbReference>
<dbReference type="GO" id="GO:0032049">
    <property type="term" value="P:cardiolipin biosynthetic process"/>
    <property type="evidence" value="ECO:0007669"/>
    <property type="project" value="UniProtKB-UniRule"/>
</dbReference>
<sequence length="511" mass="59210">MILTWDIIRRTIEILWIINIAFAVWTVFRSHRSVVSTWAWMLVLTLLPGIGFILYLFFGRQLSHDEIFAIQSAQKETRNRYLKKQKAMLAEHDLLPEKERKPRARMLSELNLNNDDAILTFANKVKVFTSGPELFDQIIADLKQAKTSISLEFYTFYNDNLGKRVLRALEEASAKGVKVRVIYDVSGSRGTKPAFFNHLRELGGEAQPFISTSKKHWFTTPRLNYHLHRKLIVIDHHIGYIGGFNIGDQYVNQSKKFGHWRDTHLRVVGQSPILMETRFAMDWNTSIRRTALPKFDLSELHAFTVERKDLDNDDNVAMQIVSSGPDNQHYGIRRGYEGIIAGAKNYIYIQTTYLIPEESILEALIIAANSGVDVRIMIPCMPDHPFVYRATEYYAKYLVAHGVKIYKYNDGFIHAKTMVSGSNISSVGSANQDFRSYTLNFEVNAFNYNLQLTQELKQIFEKDLASCSLLTNEYFNQQSKWLKFKQYFSRLLAPIFLQIIIKILHFIIFWS</sequence>
<dbReference type="CDD" id="cd09112">
    <property type="entry name" value="PLDc_CLS_2"/>
    <property type="match status" value="1"/>
</dbReference>
<keyword evidence="8 12" id="KW-0443">Lipid metabolism</keyword>
<organism evidence="15 16">
    <name type="scientific">Lactobacillus crispatus</name>
    <dbReference type="NCBI Taxonomy" id="47770"/>
    <lineage>
        <taxon>Bacteria</taxon>
        <taxon>Bacillati</taxon>
        <taxon>Bacillota</taxon>
        <taxon>Bacilli</taxon>
        <taxon>Lactobacillales</taxon>
        <taxon>Lactobacillaceae</taxon>
        <taxon>Lactobacillus</taxon>
    </lineage>
</organism>
<gene>
    <name evidence="15" type="primary">cls</name>
    <name evidence="15" type="ORF">QP235_10025</name>
</gene>